<gene>
    <name evidence="4" type="ORF">E4656_02425</name>
</gene>
<evidence type="ECO:0000313" key="4">
    <source>
        <dbReference type="EMBL" id="TGG95297.1"/>
    </source>
</evidence>
<dbReference type="PANTHER" id="PTHR43228:SF1">
    <property type="entry name" value="TWO-COMPONENT RESPONSE REGULATOR ARR22"/>
    <property type="match status" value="1"/>
</dbReference>
<keyword evidence="5" id="KW-1185">Reference proteome</keyword>
<keyword evidence="2" id="KW-0802">TPR repeat</keyword>
<feature type="repeat" description="TPR" evidence="2">
    <location>
        <begin position="245"/>
        <end position="278"/>
    </location>
</feature>
<dbReference type="InterPro" id="IPR001789">
    <property type="entry name" value="Sig_transdc_resp-reg_receiver"/>
</dbReference>
<keyword evidence="1" id="KW-0597">Phosphoprotein</keyword>
<dbReference type="InterPro" id="IPR019734">
    <property type="entry name" value="TPR_rpt"/>
</dbReference>
<dbReference type="SUPFAM" id="SSF52172">
    <property type="entry name" value="CheY-like"/>
    <property type="match status" value="1"/>
</dbReference>
<organism evidence="4 5">
    <name type="scientific">Natronospirillum operosum</name>
    <dbReference type="NCBI Taxonomy" id="2759953"/>
    <lineage>
        <taxon>Bacteria</taxon>
        <taxon>Pseudomonadati</taxon>
        <taxon>Pseudomonadota</taxon>
        <taxon>Gammaproteobacteria</taxon>
        <taxon>Oceanospirillales</taxon>
        <taxon>Natronospirillaceae</taxon>
        <taxon>Natronospirillum</taxon>
    </lineage>
</organism>
<dbReference type="InterPro" id="IPR011990">
    <property type="entry name" value="TPR-like_helical_dom_sf"/>
</dbReference>
<dbReference type="GO" id="GO:0000160">
    <property type="term" value="P:phosphorelay signal transduction system"/>
    <property type="evidence" value="ECO:0007669"/>
    <property type="project" value="InterPro"/>
</dbReference>
<dbReference type="Pfam" id="PF00072">
    <property type="entry name" value="Response_reg"/>
    <property type="match status" value="1"/>
</dbReference>
<dbReference type="SMART" id="SM00448">
    <property type="entry name" value="REC"/>
    <property type="match status" value="1"/>
</dbReference>
<evidence type="ECO:0000256" key="2">
    <source>
        <dbReference type="PROSITE-ProRule" id="PRU00339"/>
    </source>
</evidence>
<dbReference type="PANTHER" id="PTHR43228">
    <property type="entry name" value="TWO-COMPONENT RESPONSE REGULATOR"/>
    <property type="match status" value="1"/>
</dbReference>
<reference evidence="4 5" key="1">
    <citation type="submission" date="2019-04" db="EMBL/GenBank/DDBJ databases">
        <title>Natronospirillum operosus gen. nov., sp. nov., a haloalkaliphilic satellite isolated from decaying biomass of laboratory culture of cyanobacterium Geitlerinema sp. and proposal of Natronospirillaceae fam. nov. and Saccharospirillaceae fam. nov.</title>
        <authorList>
            <person name="Kevbrin V."/>
            <person name="Boltyanskaya Y."/>
            <person name="Koziaeva V."/>
            <person name="Grouzdev D.S."/>
            <person name="Park M."/>
            <person name="Cho J."/>
        </authorList>
    </citation>
    <scope>NUCLEOTIDE SEQUENCE [LARGE SCALE GENOMIC DNA]</scope>
    <source>
        <strain evidence="4 5">G-116</strain>
    </source>
</reference>
<dbReference type="Gene3D" id="3.40.50.2300">
    <property type="match status" value="1"/>
</dbReference>
<feature type="repeat" description="TPR" evidence="2">
    <location>
        <begin position="460"/>
        <end position="493"/>
    </location>
</feature>
<feature type="domain" description="Response regulatory" evidence="3">
    <location>
        <begin position="22"/>
        <end position="141"/>
    </location>
</feature>
<dbReference type="Pfam" id="PF14559">
    <property type="entry name" value="TPR_19"/>
    <property type="match status" value="1"/>
</dbReference>
<dbReference type="AlphaFoldDB" id="A0A4Z0WH74"/>
<comment type="caution">
    <text evidence="4">The sequence shown here is derived from an EMBL/GenBank/DDBJ whole genome shotgun (WGS) entry which is preliminary data.</text>
</comment>
<proteinExistence type="predicted"/>
<dbReference type="InterPro" id="IPR052048">
    <property type="entry name" value="ST_Response_Regulator"/>
</dbReference>
<dbReference type="Gene3D" id="1.25.40.10">
    <property type="entry name" value="Tetratricopeptide repeat domain"/>
    <property type="match status" value="2"/>
</dbReference>
<dbReference type="RefSeq" id="WP_135480851.1">
    <property type="nucleotide sequence ID" value="NZ_SRMF01000001.1"/>
</dbReference>
<dbReference type="SUPFAM" id="SSF48452">
    <property type="entry name" value="TPR-like"/>
    <property type="match status" value="1"/>
</dbReference>
<sequence length="554" mass="64117">MTQQLLSPNSNAGAHKQLSQMSFLVVDDFPSARKQVRSMLVQMGVTNYFEAAHAGQAKKLLQEQKFDLVVCDYNLGDGQDGQQMLEELRNSGNATRLTQWIIITAETSRDMVMGAVENEPDDYLAKPFAYDAFKLRVEKLVKRRYELEDLLKAMDSDDNEAIIKACEETILNKPRHRGWARKVMISTLIDMGDLERADKHLDEVLNKRQQDWALFYKARIQMLNKQIDPAITLLREVISTNPNNIPAYDSLAKCYLSHKQYDLAQQTLQQAVRISPRKLERQRMLAELSRRQQDHMQATKAYREALALAVNTRHDQPANYINLIESLNLSARMGTERQHRKASRQAMEVAQRMMVRFPDDMSVQMKSRLLQSDALDYQGLSSSRDEELDKVYNQAMQHIESVPQTLATDIATGLYRFDKQQQGDQWVDALRKVYAKDETFQQKLMMVQSEPVSEESRLRAAEFNKAGNDAYRDGDYEAALKAFSRALEFSPRHPGLILNMVQSYFKLYQAEPKSEYVFSMELYLKRLKHLPSSHYQYGRFQALLQRLLMLKEEI</sequence>
<dbReference type="SMART" id="SM00028">
    <property type="entry name" value="TPR"/>
    <property type="match status" value="4"/>
</dbReference>
<dbReference type="Proteomes" id="UP000297475">
    <property type="component" value="Unassembled WGS sequence"/>
</dbReference>
<feature type="modified residue" description="4-aspartylphosphate" evidence="1">
    <location>
        <position position="72"/>
    </location>
</feature>
<evidence type="ECO:0000256" key="1">
    <source>
        <dbReference type="PROSITE-ProRule" id="PRU00169"/>
    </source>
</evidence>
<protein>
    <submittedName>
        <fullName evidence="4">Response regulator</fullName>
    </submittedName>
</protein>
<evidence type="ECO:0000259" key="3">
    <source>
        <dbReference type="PROSITE" id="PS50110"/>
    </source>
</evidence>
<dbReference type="PROSITE" id="PS50005">
    <property type="entry name" value="TPR"/>
    <property type="match status" value="2"/>
</dbReference>
<dbReference type="EMBL" id="SRMF01000001">
    <property type="protein sequence ID" value="TGG95297.1"/>
    <property type="molecule type" value="Genomic_DNA"/>
</dbReference>
<dbReference type="InterPro" id="IPR011006">
    <property type="entry name" value="CheY-like_superfamily"/>
</dbReference>
<name>A0A4Z0WH74_9GAMM</name>
<accession>A0A4Z0WH74</accession>
<dbReference type="OrthoDB" id="7298659at2"/>
<dbReference type="PROSITE" id="PS50110">
    <property type="entry name" value="RESPONSE_REGULATORY"/>
    <property type="match status" value="1"/>
</dbReference>
<evidence type="ECO:0000313" key="5">
    <source>
        <dbReference type="Proteomes" id="UP000297475"/>
    </source>
</evidence>